<reference evidence="2 3" key="1">
    <citation type="submission" date="2019-03" db="EMBL/GenBank/DDBJ databases">
        <title>First draft genome of Liparis tanakae, snailfish: a comprehensive survey of snailfish specific genes.</title>
        <authorList>
            <person name="Kim W."/>
            <person name="Song I."/>
            <person name="Jeong J.-H."/>
            <person name="Kim D."/>
            <person name="Kim S."/>
            <person name="Ryu S."/>
            <person name="Song J.Y."/>
            <person name="Lee S.K."/>
        </authorList>
    </citation>
    <scope>NUCLEOTIDE SEQUENCE [LARGE SCALE GENOMIC DNA]</scope>
    <source>
        <tissue evidence="2">Muscle</tissue>
    </source>
</reference>
<evidence type="ECO:0000313" key="2">
    <source>
        <dbReference type="EMBL" id="TNN78268.1"/>
    </source>
</evidence>
<organism evidence="2 3">
    <name type="scientific">Liparis tanakae</name>
    <name type="common">Tanaka's snailfish</name>
    <dbReference type="NCBI Taxonomy" id="230148"/>
    <lineage>
        <taxon>Eukaryota</taxon>
        <taxon>Metazoa</taxon>
        <taxon>Chordata</taxon>
        <taxon>Craniata</taxon>
        <taxon>Vertebrata</taxon>
        <taxon>Euteleostomi</taxon>
        <taxon>Actinopterygii</taxon>
        <taxon>Neopterygii</taxon>
        <taxon>Teleostei</taxon>
        <taxon>Neoteleostei</taxon>
        <taxon>Acanthomorphata</taxon>
        <taxon>Eupercaria</taxon>
        <taxon>Perciformes</taxon>
        <taxon>Cottioidei</taxon>
        <taxon>Cottales</taxon>
        <taxon>Liparidae</taxon>
        <taxon>Liparis</taxon>
    </lineage>
</organism>
<feature type="domain" description="Metabotropic glutamate receptor Homer-binding" evidence="1">
    <location>
        <begin position="191"/>
        <end position="242"/>
    </location>
</feature>
<evidence type="ECO:0000259" key="1">
    <source>
        <dbReference type="SMART" id="SM01229"/>
    </source>
</evidence>
<comment type="caution">
    <text evidence="2">The sequence shown here is derived from an EMBL/GenBank/DDBJ whole genome shotgun (WGS) entry which is preliminary data.</text>
</comment>
<protein>
    <submittedName>
        <fullName evidence="2">Metabotropic glutamate receptor 1</fullName>
    </submittedName>
</protein>
<dbReference type="SMART" id="SM01229">
    <property type="entry name" value="GluR_Homer-bdg"/>
    <property type="match status" value="1"/>
</dbReference>
<keyword evidence="3" id="KW-1185">Reference proteome</keyword>
<name>A0A4Z2IKI2_9TELE</name>
<dbReference type="InterPro" id="IPR019588">
    <property type="entry name" value="Metabotropic_Glu_rcpt_Homer-bd"/>
</dbReference>
<dbReference type="AlphaFoldDB" id="A0A4Z2IKI2"/>
<evidence type="ECO:0000313" key="3">
    <source>
        <dbReference type="Proteomes" id="UP000314294"/>
    </source>
</evidence>
<keyword evidence="2" id="KW-0675">Receptor</keyword>
<dbReference type="EMBL" id="SRLO01000075">
    <property type="protein sequence ID" value="TNN78268.1"/>
    <property type="molecule type" value="Genomic_DNA"/>
</dbReference>
<sequence>MAVIKPLTNCYQNRALDFSDLSTKTLYNVTEEDESDLIGYNPPVSPPMMPYGQIPACGGLMRTAEEAELYTPQHLRPDCIIPQRVAAADHLREEVAVGRFNGYNPERNVVRAPEAASGGMPVYRQAHLIQQDLDPFDEEPTSPLEEEETERERFGLLRGYIYNNAQFHHEEDSVEVKLASQGSLASEGSLALMPPSPFRDCAAPPASPFPNSPLSESILCSPTHVAYAAAILRDYKQSSSTL</sequence>
<dbReference type="Pfam" id="PF10606">
    <property type="entry name" value="GluR_Homer-bdg"/>
    <property type="match status" value="1"/>
</dbReference>
<accession>A0A4Z2IKI2</accession>
<gene>
    <name evidence="2" type="primary">GRM1_2</name>
    <name evidence="2" type="ORF">EYF80_011508</name>
</gene>
<dbReference type="OrthoDB" id="8961291at2759"/>
<dbReference type="Proteomes" id="UP000314294">
    <property type="component" value="Unassembled WGS sequence"/>
</dbReference>
<proteinExistence type="predicted"/>